<comment type="caution">
    <text evidence="1">The sequence shown here is derived from an EMBL/GenBank/DDBJ whole genome shotgun (WGS) entry which is preliminary data.</text>
</comment>
<accession>A0ABW4KVY0</accession>
<evidence type="ECO:0000313" key="1">
    <source>
        <dbReference type="EMBL" id="MFD1710936.1"/>
    </source>
</evidence>
<sequence length="165" mass="18863">MTDEPGRLPDGAFLGREAFRASVSAAFLMAERAGWREMIISDADFEDWPLNERALVDALGKWIRQADRFVMLARNYDKVVRLHPLFTEWRRFWSHKIDCRICSHAGPQDMPSALWSPEWALARADTMRSTGTSGSEPERRVAQRQALDEWLKRSTPGFPATTLGL</sequence>
<reference evidence="2" key="1">
    <citation type="journal article" date="2019" name="Int. J. Syst. Evol. Microbiol.">
        <title>The Global Catalogue of Microorganisms (GCM) 10K type strain sequencing project: providing services to taxonomists for standard genome sequencing and annotation.</title>
        <authorList>
            <consortium name="The Broad Institute Genomics Platform"/>
            <consortium name="The Broad Institute Genome Sequencing Center for Infectious Disease"/>
            <person name="Wu L."/>
            <person name="Ma J."/>
        </authorList>
    </citation>
    <scope>NUCLEOTIDE SEQUENCE [LARGE SCALE GENOMIC DNA]</scope>
    <source>
        <strain evidence="2">LMG 29247</strain>
    </source>
</reference>
<name>A0ABW4KVY0_9BURK</name>
<gene>
    <name evidence="1" type="ORF">ACFSF0_09990</name>
</gene>
<dbReference type="EMBL" id="JBHUEJ010000019">
    <property type="protein sequence ID" value="MFD1710936.1"/>
    <property type="molecule type" value="Genomic_DNA"/>
</dbReference>
<dbReference type="RefSeq" id="WP_147911775.1">
    <property type="nucleotide sequence ID" value="NZ_JBHUEJ010000019.1"/>
</dbReference>
<organism evidence="1 2">
    <name type="scientific">Ottowia flava</name>
    <dbReference type="NCBI Taxonomy" id="2675430"/>
    <lineage>
        <taxon>Bacteria</taxon>
        <taxon>Pseudomonadati</taxon>
        <taxon>Pseudomonadota</taxon>
        <taxon>Betaproteobacteria</taxon>
        <taxon>Burkholderiales</taxon>
        <taxon>Comamonadaceae</taxon>
        <taxon>Ottowia</taxon>
    </lineage>
</organism>
<evidence type="ECO:0000313" key="2">
    <source>
        <dbReference type="Proteomes" id="UP001597304"/>
    </source>
</evidence>
<dbReference type="Proteomes" id="UP001597304">
    <property type="component" value="Unassembled WGS sequence"/>
</dbReference>
<protein>
    <submittedName>
        <fullName evidence="1">Uncharacterized protein</fullName>
    </submittedName>
</protein>
<keyword evidence="2" id="KW-1185">Reference proteome</keyword>
<proteinExistence type="predicted"/>